<dbReference type="GO" id="GO:0003677">
    <property type="term" value="F:DNA binding"/>
    <property type="evidence" value="ECO:0007669"/>
    <property type="project" value="UniProtKB-KW"/>
</dbReference>
<dbReference type="GO" id="GO:0004527">
    <property type="term" value="F:exonuclease activity"/>
    <property type="evidence" value="ECO:0007669"/>
    <property type="project" value="UniProtKB-KW"/>
</dbReference>
<dbReference type="InterPro" id="IPR013986">
    <property type="entry name" value="DExx_box_DNA_helicase_dom_sf"/>
</dbReference>
<dbReference type="InterPro" id="IPR014017">
    <property type="entry name" value="DNA_helicase_UvrD-like_C"/>
</dbReference>
<evidence type="ECO:0000259" key="16">
    <source>
        <dbReference type="PROSITE" id="PS51198"/>
    </source>
</evidence>
<evidence type="ECO:0000256" key="10">
    <source>
        <dbReference type="ARBA" id="ARBA00023204"/>
    </source>
</evidence>
<keyword evidence="8 15" id="KW-0067">ATP-binding</keyword>
<evidence type="ECO:0000256" key="7">
    <source>
        <dbReference type="ARBA" id="ARBA00022839"/>
    </source>
</evidence>
<comment type="catalytic activity">
    <reaction evidence="14">
        <text>ATP + H2O = ADP + phosphate + H(+)</text>
        <dbReference type="Rhea" id="RHEA:13065"/>
        <dbReference type="ChEBI" id="CHEBI:15377"/>
        <dbReference type="ChEBI" id="CHEBI:15378"/>
        <dbReference type="ChEBI" id="CHEBI:30616"/>
        <dbReference type="ChEBI" id="CHEBI:43474"/>
        <dbReference type="ChEBI" id="CHEBI:456216"/>
        <dbReference type="EC" id="5.6.2.4"/>
    </reaction>
</comment>
<sequence>MPNTTHHGDMDPVLLSRYLGQKFPPTDQQARIIGAAPGPLLVVAGAGAGKTETMAARVVWLVANGYARPEEILGLTFTRKAARELGKRIRDRLATLAENQDLVRRLDPSGKLGEALSVIAPTVSTYDSYAGELVREYGLLVPVEPDARLITAAELHAIALDVVTDYSGQLLAAEGSSMSTSTAVDHLLALVSSMGNELAAPADLREHAETFLKETEELPKGPRQKDALNSTMQGWRSTQEKRANFLPLVEALEQRLRERGVVTFNEQMSVAARLARAHSRVGESQRRRFRVVMLDEYQDTSHAQRVLLRSLFGEGRGDAEQHAHPLTVTAVGDPMQAIYGWRGATAANLAAFVEDFPLPGGAPAPKMQLTTSWRNPKEVLDLANTVSDALLGTGPSRAVAPLAPRDGAAAGDVTLGYFADDNEEIAFVADNLAEQYEHSCATGDDFSAAVLVRKNATSAEVAEALEQRGVPYEVVGLAGLLDIPEVADTVAIATMLVRPADSAAALRILTGPAVGLGLKDLDALARRAANLHGSAGEEPGDESGSDDPTEHLHAQLAHLVEDADEIMAGGDRPPGLTDAVADLGEPERYSPRGLDRLRALASTLRALRTRSLGKRLPDVFADIISAFGIRTEVLARASAAGTVHLDRLLHEVAAYPGTSLESLLDYFELARQHEDGLEPGAVPISTDRVQILTAHKAKGLEWDTVAVVHADSSTYDAKAETFLTQIKHLPDEDFTAFDEADNRSEFEKTAKAYITAEREKLAEESARLFYVALTRTERKLIVTAARRTAGAAKERDPYEHFAALRGLVADVNIAAWDEGETPDGEDGGAEAPVTEGVWPHYSVDANQARAAQDVRAARADLPPLAGGELYSLWERDTEALIREHEANSRPEVPVVIPGELTASDIVALKADPAQFARRARRPVPFKPNAYAKRGTAFHEWVEEFYGARPLLSEDELPGSEESDVDTRTLEQLKGNFARSQWANVTPTYVEYPFELALGESVVRGRIDAVFESDDGWTVVDWKTGAKPTAGEMESLKLQLAVYREAWRRIAGDGREVRAVFFYVRTGENYSPEGLADREELEQLLRDSSRDGLEFHSSA</sequence>
<evidence type="ECO:0000256" key="15">
    <source>
        <dbReference type="PROSITE-ProRule" id="PRU00560"/>
    </source>
</evidence>
<evidence type="ECO:0000256" key="5">
    <source>
        <dbReference type="ARBA" id="ARBA00022801"/>
    </source>
</evidence>
<dbReference type="InterPro" id="IPR038726">
    <property type="entry name" value="PDDEXK_AddAB-type"/>
</dbReference>
<evidence type="ECO:0000256" key="12">
    <source>
        <dbReference type="ARBA" id="ARBA00034617"/>
    </source>
</evidence>
<dbReference type="GO" id="GO:0043138">
    <property type="term" value="F:3'-5' DNA helicase activity"/>
    <property type="evidence" value="ECO:0007669"/>
    <property type="project" value="UniProtKB-EC"/>
</dbReference>
<dbReference type="GO" id="GO:0005524">
    <property type="term" value="F:ATP binding"/>
    <property type="evidence" value="ECO:0007669"/>
    <property type="project" value="UniProtKB-UniRule"/>
</dbReference>
<evidence type="ECO:0000256" key="1">
    <source>
        <dbReference type="ARBA" id="ARBA00009922"/>
    </source>
</evidence>
<evidence type="ECO:0000256" key="14">
    <source>
        <dbReference type="ARBA" id="ARBA00048988"/>
    </source>
</evidence>
<evidence type="ECO:0000256" key="13">
    <source>
        <dbReference type="ARBA" id="ARBA00034808"/>
    </source>
</evidence>
<evidence type="ECO:0000256" key="9">
    <source>
        <dbReference type="ARBA" id="ARBA00023125"/>
    </source>
</evidence>
<keyword evidence="6 15" id="KW-0347">Helicase</keyword>
<feature type="domain" description="UvrD-like helicase C-terminal" evidence="17">
    <location>
        <begin position="377"/>
        <end position="699"/>
    </location>
</feature>
<dbReference type="GO" id="GO:0005829">
    <property type="term" value="C:cytosol"/>
    <property type="evidence" value="ECO:0007669"/>
    <property type="project" value="TreeGrafter"/>
</dbReference>
<dbReference type="InterPro" id="IPR014016">
    <property type="entry name" value="UvrD-like_ATP-bd"/>
</dbReference>
<dbReference type="InterPro" id="IPR027417">
    <property type="entry name" value="P-loop_NTPase"/>
</dbReference>
<comment type="catalytic activity">
    <reaction evidence="12">
        <text>Couples ATP hydrolysis with the unwinding of duplex DNA by translocating in the 3'-5' direction.</text>
        <dbReference type="EC" id="5.6.2.4"/>
    </reaction>
</comment>
<dbReference type="AlphaFoldDB" id="A0A1H1RPX7"/>
<dbReference type="Gene3D" id="1.10.10.160">
    <property type="match status" value="1"/>
</dbReference>
<dbReference type="PANTHER" id="PTHR11070">
    <property type="entry name" value="UVRD / RECB / PCRA DNA HELICASE FAMILY MEMBER"/>
    <property type="match status" value="1"/>
</dbReference>
<evidence type="ECO:0000256" key="8">
    <source>
        <dbReference type="ARBA" id="ARBA00022840"/>
    </source>
</evidence>
<keyword evidence="10" id="KW-0234">DNA repair</keyword>
<protein>
    <recommendedName>
        <fullName evidence="13">DNA 3'-5' helicase</fullName>
        <ecNumber evidence="13">5.6.2.4</ecNumber>
    </recommendedName>
</protein>
<dbReference type="eggNOG" id="COG0210">
    <property type="taxonomic scope" value="Bacteria"/>
</dbReference>
<dbReference type="Proteomes" id="UP000182237">
    <property type="component" value="Chromosome I"/>
</dbReference>
<dbReference type="InterPro" id="IPR011604">
    <property type="entry name" value="PDDEXK-like_dom_sf"/>
</dbReference>
<dbReference type="RefSeq" id="WP_019194459.1">
    <property type="nucleotide sequence ID" value="NZ_LT629765.1"/>
</dbReference>
<dbReference type="Pfam" id="PF00580">
    <property type="entry name" value="UvrD-helicase"/>
    <property type="match status" value="1"/>
</dbReference>
<organism evidence="18 19">
    <name type="scientific">Corynebacterium timonense</name>
    <dbReference type="NCBI Taxonomy" id="441500"/>
    <lineage>
        <taxon>Bacteria</taxon>
        <taxon>Bacillati</taxon>
        <taxon>Actinomycetota</taxon>
        <taxon>Actinomycetes</taxon>
        <taxon>Mycobacteriales</taxon>
        <taxon>Corynebacteriaceae</taxon>
        <taxon>Corynebacterium</taxon>
    </lineage>
</organism>
<dbReference type="GO" id="GO:0000725">
    <property type="term" value="P:recombinational repair"/>
    <property type="evidence" value="ECO:0007669"/>
    <property type="project" value="TreeGrafter"/>
</dbReference>
<keyword evidence="4" id="KW-0227">DNA damage</keyword>
<dbReference type="PROSITE" id="PS51198">
    <property type="entry name" value="UVRD_HELICASE_ATP_BIND"/>
    <property type="match status" value="1"/>
</dbReference>
<keyword evidence="2" id="KW-0540">Nuclease</keyword>
<dbReference type="STRING" id="1203190.GCA_000312345_01651"/>
<name>A0A1H1RPX7_9CORY</name>
<dbReference type="Pfam" id="PF13361">
    <property type="entry name" value="UvrD_C"/>
    <property type="match status" value="2"/>
</dbReference>
<reference evidence="18 19" key="1">
    <citation type="submission" date="2016-10" db="EMBL/GenBank/DDBJ databases">
        <authorList>
            <person name="de Groot N.N."/>
        </authorList>
    </citation>
    <scope>NUCLEOTIDE SEQUENCE [LARGE SCALE GENOMIC DNA]</scope>
    <source>
        <strain evidence="18 19">DSM 45434</strain>
    </source>
</reference>
<evidence type="ECO:0000259" key="17">
    <source>
        <dbReference type="PROSITE" id="PS51217"/>
    </source>
</evidence>
<dbReference type="CDD" id="cd17932">
    <property type="entry name" value="DEXQc_UvrD"/>
    <property type="match status" value="1"/>
</dbReference>
<dbReference type="Gene3D" id="3.40.50.300">
    <property type="entry name" value="P-loop containing nucleotide triphosphate hydrolases"/>
    <property type="match status" value="3"/>
</dbReference>
<keyword evidence="7" id="KW-0269">Exonuclease</keyword>
<gene>
    <name evidence="18" type="ORF">SAMN04488539_1542</name>
</gene>
<dbReference type="EMBL" id="LT629765">
    <property type="protein sequence ID" value="SDS37059.1"/>
    <property type="molecule type" value="Genomic_DNA"/>
</dbReference>
<evidence type="ECO:0000256" key="6">
    <source>
        <dbReference type="ARBA" id="ARBA00022806"/>
    </source>
</evidence>
<proteinExistence type="inferred from homology"/>
<keyword evidence="19" id="KW-1185">Reference proteome</keyword>
<dbReference type="Gene3D" id="1.10.486.10">
    <property type="entry name" value="PCRA, domain 4"/>
    <property type="match status" value="1"/>
</dbReference>
<comment type="similarity">
    <text evidence="1">Belongs to the helicase family. UvrD subfamily.</text>
</comment>
<keyword evidence="5 15" id="KW-0378">Hydrolase</keyword>
<dbReference type="InterPro" id="IPR000212">
    <property type="entry name" value="DNA_helicase_UvrD/REP"/>
</dbReference>
<evidence type="ECO:0000256" key="11">
    <source>
        <dbReference type="ARBA" id="ARBA00023235"/>
    </source>
</evidence>
<dbReference type="PROSITE" id="PS51217">
    <property type="entry name" value="UVRD_HELICASE_CTER"/>
    <property type="match status" value="1"/>
</dbReference>
<evidence type="ECO:0000313" key="18">
    <source>
        <dbReference type="EMBL" id="SDS37059.1"/>
    </source>
</evidence>
<evidence type="ECO:0000256" key="4">
    <source>
        <dbReference type="ARBA" id="ARBA00022763"/>
    </source>
</evidence>
<dbReference type="GO" id="GO:0033202">
    <property type="term" value="C:DNA helicase complex"/>
    <property type="evidence" value="ECO:0007669"/>
    <property type="project" value="TreeGrafter"/>
</dbReference>
<keyword evidence="11" id="KW-0413">Isomerase</keyword>
<keyword evidence="9" id="KW-0238">DNA-binding</keyword>
<evidence type="ECO:0000256" key="3">
    <source>
        <dbReference type="ARBA" id="ARBA00022741"/>
    </source>
</evidence>
<evidence type="ECO:0000313" key="19">
    <source>
        <dbReference type="Proteomes" id="UP000182237"/>
    </source>
</evidence>
<dbReference type="PANTHER" id="PTHR11070:SF55">
    <property type="entry name" value="DNA 3'-5' HELICASE"/>
    <property type="match status" value="1"/>
</dbReference>
<accession>A0A1H1RPX7</accession>
<dbReference type="SUPFAM" id="SSF52540">
    <property type="entry name" value="P-loop containing nucleoside triphosphate hydrolases"/>
    <property type="match status" value="1"/>
</dbReference>
<evidence type="ECO:0000256" key="2">
    <source>
        <dbReference type="ARBA" id="ARBA00022722"/>
    </source>
</evidence>
<dbReference type="SUPFAM" id="SSF52980">
    <property type="entry name" value="Restriction endonuclease-like"/>
    <property type="match status" value="1"/>
</dbReference>
<dbReference type="InterPro" id="IPR011335">
    <property type="entry name" value="Restrct_endonuc-II-like"/>
</dbReference>
<dbReference type="Pfam" id="PF12705">
    <property type="entry name" value="PDDEXK_1"/>
    <property type="match status" value="1"/>
</dbReference>
<feature type="domain" description="UvrD-like helicase ATP-binding" evidence="16">
    <location>
        <begin position="23"/>
        <end position="376"/>
    </location>
</feature>
<keyword evidence="3 15" id="KW-0547">Nucleotide-binding</keyword>
<feature type="binding site" evidence="15">
    <location>
        <begin position="44"/>
        <end position="51"/>
    </location>
    <ligand>
        <name>ATP</name>
        <dbReference type="ChEBI" id="CHEBI:30616"/>
    </ligand>
</feature>
<dbReference type="Gene3D" id="3.90.320.10">
    <property type="match status" value="1"/>
</dbReference>
<dbReference type="EC" id="5.6.2.4" evidence="13"/>
<dbReference type="eggNOG" id="COG2887">
    <property type="taxonomic scope" value="Bacteria"/>
</dbReference>